<dbReference type="AlphaFoldDB" id="A0A2T4H635"/>
<reference evidence="1 2" key="1">
    <citation type="submission" date="2018-02" db="EMBL/GenBank/DDBJ databases">
        <title>Fusarium culmorum secondary metabolites in fungal-bacterial-plant interactions.</title>
        <authorList>
            <person name="Schmidt R."/>
        </authorList>
    </citation>
    <scope>NUCLEOTIDE SEQUENCE [LARGE SCALE GENOMIC DNA]</scope>
    <source>
        <strain evidence="1 2">PV</strain>
    </source>
</reference>
<evidence type="ECO:0000313" key="1">
    <source>
        <dbReference type="EMBL" id="PTD11249.1"/>
    </source>
</evidence>
<evidence type="ECO:0000313" key="2">
    <source>
        <dbReference type="Proteomes" id="UP000241587"/>
    </source>
</evidence>
<gene>
    <name evidence="1" type="ORF">FCULG_00003778</name>
</gene>
<sequence length="191" mass="22225">MDDETKSKGTLRVTAASYAEYHARLNLFSEKRTLRDGWHWFPKNFEVTEQAFAKETGADVILLTGDKEKLQKTRMDPRKSYWFASKDIYEAFRLLNKEALTPTVFNIKDFRTECETLDSVIQACYEGKCILSAVDKEASQDWSEEEVTDWHDRTQRPMKGTYQQWLDQAVTMALVLQMLANISKDLPERHG</sequence>
<proteinExistence type="predicted"/>
<accession>A0A2T4H635</accession>
<organism evidence="1 2">
    <name type="scientific">Fusarium culmorum</name>
    <dbReference type="NCBI Taxonomy" id="5516"/>
    <lineage>
        <taxon>Eukaryota</taxon>
        <taxon>Fungi</taxon>
        <taxon>Dikarya</taxon>
        <taxon>Ascomycota</taxon>
        <taxon>Pezizomycotina</taxon>
        <taxon>Sordariomycetes</taxon>
        <taxon>Hypocreomycetidae</taxon>
        <taxon>Hypocreales</taxon>
        <taxon>Nectriaceae</taxon>
        <taxon>Fusarium</taxon>
    </lineage>
</organism>
<dbReference type="Proteomes" id="UP000241587">
    <property type="component" value="Unassembled WGS sequence"/>
</dbReference>
<comment type="caution">
    <text evidence="1">The sequence shown here is derived from an EMBL/GenBank/DDBJ whole genome shotgun (WGS) entry which is preliminary data.</text>
</comment>
<name>A0A2T4H635_FUSCU</name>
<keyword evidence="2" id="KW-1185">Reference proteome</keyword>
<protein>
    <submittedName>
        <fullName evidence="1">Uncharacterized protein</fullName>
    </submittedName>
</protein>
<dbReference type="EMBL" id="PVEM01000001">
    <property type="protein sequence ID" value="PTD11249.1"/>
    <property type="molecule type" value="Genomic_DNA"/>
</dbReference>